<dbReference type="InterPro" id="IPR010708">
    <property type="entry name" value="5'(3')-deoxyribonucleotidase"/>
</dbReference>
<dbReference type="GO" id="GO:0009264">
    <property type="term" value="P:deoxyribonucleotide catabolic process"/>
    <property type="evidence" value="ECO:0007669"/>
    <property type="project" value="InterPro"/>
</dbReference>
<protein>
    <recommendedName>
        <fullName evidence="5">Nucleotidase</fullName>
    </recommendedName>
</protein>
<organism evidence="3 4">
    <name type="scientific">candidate division Kazan bacterium RIFCSPLOWO2_01_FULL_45_19</name>
    <dbReference type="NCBI Taxonomy" id="1798538"/>
    <lineage>
        <taxon>Bacteria</taxon>
        <taxon>Bacteria division Kazan-3B-28</taxon>
    </lineage>
</organism>
<evidence type="ECO:0000256" key="2">
    <source>
        <dbReference type="PIRSR" id="PIRSR610708-1"/>
    </source>
</evidence>
<comment type="caution">
    <text evidence="3">The sequence shown here is derived from an EMBL/GenBank/DDBJ whole genome shotgun (WGS) entry which is preliminary data.</text>
</comment>
<reference evidence="3 4" key="1">
    <citation type="journal article" date="2016" name="Nat. Commun.">
        <title>Thousands of microbial genomes shed light on interconnected biogeochemical processes in an aquifer system.</title>
        <authorList>
            <person name="Anantharaman K."/>
            <person name="Brown C.T."/>
            <person name="Hug L.A."/>
            <person name="Sharon I."/>
            <person name="Castelle C.J."/>
            <person name="Probst A.J."/>
            <person name="Thomas B.C."/>
            <person name="Singh A."/>
            <person name="Wilkins M.J."/>
            <person name="Karaoz U."/>
            <person name="Brodie E.L."/>
            <person name="Williams K.H."/>
            <person name="Hubbard S.S."/>
            <person name="Banfield J.F."/>
        </authorList>
    </citation>
    <scope>NUCLEOTIDE SEQUENCE [LARGE SCALE GENOMIC DNA]</scope>
</reference>
<feature type="active site" description="Proton donor" evidence="2">
    <location>
        <position position="8"/>
    </location>
</feature>
<evidence type="ECO:0000256" key="1">
    <source>
        <dbReference type="ARBA" id="ARBA00009589"/>
    </source>
</evidence>
<dbReference type="InterPro" id="IPR052419">
    <property type="entry name" value="5_3-deoxyribonucleotidase-like"/>
</dbReference>
<evidence type="ECO:0000313" key="4">
    <source>
        <dbReference type="Proteomes" id="UP000178085"/>
    </source>
</evidence>
<dbReference type="InterPro" id="IPR023214">
    <property type="entry name" value="HAD_sf"/>
</dbReference>
<dbReference type="InterPro" id="IPR036412">
    <property type="entry name" value="HAD-like_sf"/>
</dbReference>
<proteinExistence type="inferred from homology"/>
<dbReference type="Pfam" id="PF06941">
    <property type="entry name" value="NT5C"/>
    <property type="match status" value="1"/>
</dbReference>
<evidence type="ECO:0008006" key="5">
    <source>
        <dbReference type="Google" id="ProtNLM"/>
    </source>
</evidence>
<gene>
    <name evidence="3" type="ORF">A3K51_02370</name>
</gene>
<sequence length="199" mass="23256">MKIAVDIDDVLSEWTREFLKWYNARYGTTYTYEDMVDYRWSRWMNISSKQALDDVYEFHETKEFRKLPLLSGAKEAVAELVKEHELYAVTGRQNVTAEITHQWVDKNFPGVFKGIEIVNGNNRDGSHTLTKGEVCERLGCKILIDDDTRHIESLLKHGVQAIIFNKHWNEYHRLPDSIMRANNWPEILEAIGKLEGVNK</sequence>
<dbReference type="PANTHER" id="PTHR35134">
    <property type="entry name" value="NUCLEOTIDASE YQFW-RELATED"/>
    <property type="match status" value="1"/>
</dbReference>
<dbReference type="PANTHER" id="PTHR35134:SF2">
    <property type="entry name" value="NUCLEOTIDASE YQFW-RELATED"/>
    <property type="match status" value="1"/>
</dbReference>
<accession>A0A1F4NRZ3</accession>
<dbReference type="GO" id="GO:0008253">
    <property type="term" value="F:5'-nucleotidase activity"/>
    <property type="evidence" value="ECO:0007669"/>
    <property type="project" value="InterPro"/>
</dbReference>
<dbReference type="Proteomes" id="UP000178085">
    <property type="component" value="Unassembled WGS sequence"/>
</dbReference>
<dbReference type="SUPFAM" id="SSF56784">
    <property type="entry name" value="HAD-like"/>
    <property type="match status" value="1"/>
</dbReference>
<comment type="similarity">
    <text evidence="1">Belongs to the 5'(3')-deoxyribonucleotidase family.</text>
</comment>
<name>A0A1F4NRZ3_UNCK3</name>
<evidence type="ECO:0000313" key="3">
    <source>
        <dbReference type="EMBL" id="OGB73662.1"/>
    </source>
</evidence>
<feature type="active site" description="Nucleophile" evidence="2">
    <location>
        <position position="6"/>
    </location>
</feature>
<dbReference type="AlphaFoldDB" id="A0A1F4NRZ3"/>
<dbReference type="EMBL" id="METD01000001">
    <property type="protein sequence ID" value="OGB73662.1"/>
    <property type="molecule type" value="Genomic_DNA"/>
</dbReference>
<dbReference type="Gene3D" id="3.40.50.1000">
    <property type="entry name" value="HAD superfamily/HAD-like"/>
    <property type="match status" value="1"/>
</dbReference>